<name>A0A1H8MEU5_9PROT</name>
<keyword evidence="1 4" id="KW-0121">Carboxypeptidase</keyword>
<comment type="function">
    <text evidence="1">Broad specificity carboxypetidase that releases amino acids sequentially from the C-terminus, including neutral, aromatic, polar and basic residues.</text>
</comment>
<dbReference type="Pfam" id="PF02074">
    <property type="entry name" value="Peptidase_M32"/>
    <property type="match status" value="1"/>
</dbReference>
<dbReference type="PANTHER" id="PTHR34217:SF1">
    <property type="entry name" value="CARBOXYPEPTIDASE 1"/>
    <property type="match status" value="1"/>
</dbReference>
<dbReference type="GO" id="GO:0004181">
    <property type="term" value="F:metallocarboxypeptidase activity"/>
    <property type="evidence" value="ECO:0007669"/>
    <property type="project" value="UniProtKB-UniRule"/>
</dbReference>
<keyword evidence="1" id="KW-0378">Hydrolase</keyword>
<dbReference type="SUPFAM" id="SSF55486">
    <property type="entry name" value="Metalloproteases ('zincins'), catalytic domain"/>
    <property type="match status" value="1"/>
</dbReference>
<gene>
    <name evidence="4" type="ORF">SAMN05216333_10568</name>
</gene>
<dbReference type="CDD" id="cd06460">
    <property type="entry name" value="M32_Taq"/>
    <property type="match status" value="1"/>
</dbReference>
<evidence type="ECO:0000256" key="2">
    <source>
        <dbReference type="PIRSR" id="PIRSR006615-1"/>
    </source>
</evidence>
<evidence type="ECO:0000256" key="3">
    <source>
        <dbReference type="PIRSR" id="PIRSR006615-2"/>
    </source>
</evidence>
<organism evidence="4 5">
    <name type="scientific">Nitrosomonas oligotropha</name>
    <dbReference type="NCBI Taxonomy" id="42354"/>
    <lineage>
        <taxon>Bacteria</taxon>
        <taxon>Pseudomonadati</taxon>
        <taxon>Pseudomonadota</taxon>
        <taxon>Betaproteobacteria</taxon>
        <taxon>Nitrosomonadales</taxon>
        <taxon>Nitrosomonadaceae</taxon>
        <taxon>Nitrosomonas</taxon>
    </lineage>
</organism>
<dbReference type="PIRSF" id="PIRSF006615">
    <property type="entry name" value="Zn_crbxpep_Taq"/>
    <property type="match status" value="1"/>
</dbReference>
<accession>A0A1H8MEU5</accession>
<keyword evidence="1 2" id="KW-0479">Metal-binding</keyword>
<keyword evidence="1" id="KW-0645">Protease</keyword>
<sequence>MFAPSLGIDETCTLFKIEMRSEITMNQHYQNLVQKLEEITHLNGVMSTLGWDQEVMMPAGASDARAKQIATLAGVIHERMTDPALGECLHELKEKDFAALGEMERCNIREALYSYELETKVSKRLVQELAELGSRGHSVWVTARQENKFADFAPVLKRFLQLKTEWAQCVSPDLEPYDANIDLFERGTTMNVITPIFERLKQELIPLIAAIQSHPVQPDTSFLQGRFALDKQEVLARKISQDMGFNIEQGRIDVSVHPFCGGSHPTDVRITTRYKDSNFVESLYSVIHETGHALYEQGRPHELGDLPATESLTMGIHESQSLFWERMIAQSKPFCAHYFETIRAAFPENLQSATVDSFYRAINTCKPDFIRVEADEVTYPLHVILRYEIEKGLFDGSMNVDDLPEIWNELMQKYLGIKPPTDTLGVLQDSHWSGGAFGYFPSYTLGAMYACQFYNTLLREQPGTGQNIATGNFVPIKNWLNEKIHRQGKLYTPQQLVERVTGEPLNPDYFVEYLKNKYSEIYRLA</sequence>
<keyword evidence="2" id="KW-0862">Zinc</keyword>
<comment type="similarity">
    <text evidence="1">Belongs to the peptidase M32 family.</text>
</comment>
<keyword evidence="1" id="KW-0482">Metalloprotease</keyword>
<comment type="cofactor">
    <cofactor evidence="2">
        <name>Zn(2+)</name>
        <dbReference type="ChEBI" id="CHEBI:29105"/>
    </cofactor>
    <text evidence="2">Binds 1 zinc ion per subunit.</text>
</comment>
<proteinExistence type="inferred from homology"/>
<feature type="binding site" evidence="2">
    <location>
        <position position="288"/>
    </location>
    <ligand>
        <name>Zn(2+)</name>
        <dbReference type="ChEBI" id="CHEBI:29105"/>
        <note>catalytic</note>
    </ligand>
</feature>
<dbReference type="GO" id="GO:0006508">
    <property type="term" value="P:proteolysis"/>
    <property type="evidence" value="ECO:0007669"/>
    <property type="project" value="UniProtKB-UniRule"/>
</dbReference>
<comment type="catalytic activity">
    <reaction evidence="1">
        <text>Release of a C-terminal amino acid with broad specificity, except for -Pro.</text>
        <dbReference type="EC" id="3.4.17.19"/>
    </reaction>
</comment>
<evidence type="ECO:0000256" key="1">
    <source>
        <dbReference type="PIRNR" id="PIRNR006615"/>
    </source>
</evidence>
<evidence type="ECO:0000313" key="4">
    <source>
        <dbReference type="EMBL" id="SEO15794.1"/>
    </source>
</evidence>
<evidence type="ECO:0000313" key="5">
    <source>
        <dbReference type="Proteomes" id="UP000198814"/>
    </source>
</evidence>
<dbReference type="EC" id="3.4.17.19" evidence="1"/>
<dbReference type="EMBL" id="FODO01000005">
    <property type="protein sequence ID" value="SEO15794.1"/>
    <property type="molecule type" value="Genomic_DNA"/>
</dbReference>
<reference evidence="5" key="1">
    <citation type="submission" date="2016-10" db="EMBL/GenBank/DDBJ databases">
        <authorList>
            <person name="Varghese N."/>
            <person name="Submissions S."/>
        </authorList>
    </citation>
    <scope>NUCLEOTIDE SEQUENCE [LARGE SCALE GENOMIC DNA]</scope>
    <source>
        <strain evidence="5">Nm76</strain>
    </source>
</reference>
<protein>
    <recommendedName>
        <fullName evidence="1">Metal-dependent carboxypeptidase</fullName>
        <ecNumber evidence="1">3.4.17.19</ecNumber>
    </recommendedName>
</protein>
<feature type="binding site" evidence="2">
    <location>
        <position position="318"/>
    </location>
    <ligand>
        <name>Zn(2+)</name>
        <dbReference type="ChEBI" id="CHEBI:29105"/>
        <note>catalytic</note>
    </ligand>
</feature>
<dbReference type="PROSITE" id="PS52034">
    <property type="entry name" value="PEPTIDASE_M32"/>
    <property type="match status" value="1"/>
</dbReference>
<dbReference type="Gene3D" id="1.10.1370.30">
    <property type="match status" value="1"/>
</dbReference>
<dbReference type="InterPro" id="IPR001333">
    <property type="entry name" value="Peptidase_M32_Taq"/>
</dbReference>
<keyword evidence="5" id="KW-1185">Reference proteome</keyword>
<feature type="binding site" evidence="2">
    <location>
        <position position="292"/>
    </location>
    <ligand>
        <name>Zn(2+)</name>
        <dbReference type="ChEBI" id="CHEBI:29105"/>
        <note>catalytic</note>
    </ligand>
</feature>
<feature type="active site" description="Proton donor/acceptor" evidence="3">
    <location>
        <position position="289"/>
    </location>
</feature>
<dbReference type="STRING" id="42354.SAMN05216333_10568"/>
<dbReference type="Proteomes" id="UP000198814">
    <property type="component" value="Unassembled WGS sequence"/>
</dbReference>
<dbReference type="PRINTS" id="PR00998">
    <property type="entry name" value="CRBOXYPTASET"/>
</dbReference>
<dbReference type="PANTHER" id="PTHR34217">
    <property type="entry name" value="METAL-DEPENDENT CARBOXYPEPTIDASE"/>
    <property type="match status" value="1"/>
</dbReference>
<dbReference type="AlphaFoldDB" id="A0A1H8MEU5"/>
<dbReference type="GO" id="GO:0046872">
    <property type="term" value="F:metal ion binding"/>
    <property type="evidence" value="ECO:0007669"/>
    <property type="project" value="UniProtKB-KW"/>
</dbReference>